<keyword evidence="5" id="KW-1185">Reference proteome</keyword>
<keyword evidence="1" id="KW-0862">Zinc</keyword>
<feature type="domain" description="C2H2-type" evidence="3">
    <location>
        <begin position="47"/>
        <end position="75"/>
    </location>
</feature>
<evidence type="ECO:0000256" key="2">
    <source>
        <dbReference type="SAM" id="MobiDB-lite"/>
    </source>
</evidence>
<dbReference type="Proteomes" id="UP001432322">
    <property type="component" value="Unassembled WGS sequence"/>
</dbReference>
<dbReference type="GO" id="GO:0008270">
    <property type="term" value="F:zinc ion binding"/>
    <property type="evidence" value="ECO:0007669"/>
    <property type="project" value="UniProtKB-KW"/>
</dbReference>
<keyword evidence="1" id="KW-0479">Metal-binding</keyword>
<dbReference type="PROSITE" id="PS50157">
    <property type="entry name" value="ZINC_FINGER_C2H2_2"/>
    <property type="match status" value="1"/>
</dbReference>
<keyword evidence="1" id="KW-0863">Zinc-finger</keyword>
<sequence length="165" mass="18666">KVISIVGKKHLEVDSPSIIHNLMESLNVAPSYLLLTCWKKIERTTYSRCAECGQTFSREYNLTRHIDHIHGKASTKNTPVSIRKIKKEFLPPSSSTSSNNSDANSPTSPSSSPEDSDEKSIAVLKLEIHEIMEKLYAEKMETLEEITRFRTVLDNLVKQLPPIEQ</sequence>
<proteinExistence type="predicted"/>
<dbReference type="AlphaFoldDB" id="A0AAV5WQ67"/>
<evidence type="ECO:0000256" key="1">
    <source>
        <dbReference type="PROSITE-ProRule" id="PRU00042"/>
    </source>
</evidence>
<comment type="caution">
    <text evidence="4">The sequence shown here is derived from an EMBL/GenBank/DDBJ whole genome shotgun (WGS) entry which is preliminary data.</text>
</comment>
<feature type="region of interest" description="Disordered" evidence="2">
    <location>
        <begin position="73"/>
        <end position="119"/>
    </location>
</feature>
<feature type="non-terminal residue" evidence="4">
    <location>
        <position position="1"/>
    </location>
</feature>
<dbReference type="PROSITE" id="PS00028">
    <property type="entry name" value="ZINC_FINGER_C2H2_1"/>
    <property type="match status" value="1"/>
</dbReference>
<evidence type="ECO:0000313" key="4">
    <source>
        <dbReference type="EMBL" id="GMT32834.1"/>
    </source>
</evidence>
<dbReference type="InterPro" id="IPR013087">
    <property type="entry name" value="Znf_C2H2_type"/>
</dbReference>
<evidence type="ECO:0000259" key="3">
    <source>
        <dbReference type="PROSITE" id="PS50157"/>
    </source>
</evidence>
<evidence type="ECO:0000313" key="5">
    <source>
        <dbReference type="Proteomes" id="UP001432322"/>
    </source>
</evidence>
<feature type="compositionally biased region" description="Low complexity" evidence="2">
    <location>
        <begin position="91"/>
        <end position="113"/>
    </location>
</feature>
<protein>
    <recommendedName>
        <fullName evidence="3">C2H2-type domain-containing protein</fullName>
    </recommendedName>
</protein>
<dbReference type="EMBL" id="BTSY01000006">
    <property type="protein sequence ID" value="GMT32834.1"/>
    <property type="molecule type" value="Genomic_DNA"/>
</dbReference>
<reference evidence="4" key="1">
    <citation type="submission" date="2023-10" db="EMBL/GenBank/DDBJ databases">
        <title>Genome assembly of Pristionchus species.</title>
        <authorList>
            <person name="Yoshida K."/>
            <person name="Sommer R.J."/>
        </authorList>
    </citation>
    <scope>NUCLEOTIDE SEQUENCE</scope>
    <source>
        <strain evidence="4">RS5133</strain>
    </source>
</reference>
<dbReference type="Pfam" id="PF00096">
    <property type="entry name" value="zf-C2H2"/>
    <property type="match status" value="1"/>
</dbReference>
<accession>A0AAV5WQ67</accession>
<name>A0AAV5WQ67_9BILA</name>
<dbReference type="Gene3D" id="3.30.160.60">
    <property type="entry name" value="Classic Zinc Finger"/>
    <property type="match status" value="1"/>
</dbReference>
<gene>
    <name evidence="4" type="ORF">PFISCL1PPCAC_24131</name>
</gene>
<organism evidence="4 5">
    <name type="scientific">Pristionchus fissidentatus</name>
    <dbReference type="NCBI Taxonomy" id="1538716"/>
    <lineage>
        <taxon>Eukaryota</taxon>
        <taxon>Metazoa</taxon>
        <taxon>Ecdysozoa</taxon>
        <taxon>Nematoda</taxon>
        <taxon>Chromadorea</taxon>
        <taxon>Rhabditida</taxon>
        <taxon>Rhabditina</taxon>
        <taxon>Diplogasteromorpha</taxon>
        <taxon>Diplogasteroidea</taxon>
        <taxon>Neodiplogasteridae</taxon>
        <taxon>Pristionchus</taxon>
    </lineage>
</organism>